<sequence length="74" mass="8429">MPCGDESRLLENSGWSSRTRAVAKYLQNLFEDEVIHGHKVLSMDSLLARKTQKEASRMFFETLVCPLKLLSNNS</sequence>
<dbReference type="AlphaFoldDB" id="A0A7J8WPM2"/>
<dbReference type="InterPro" id="IPR039781">
    <property type="entry name" value="Rad21/Rec8-like"/>
</dbReference>
<gene>
    <name evidence="2" type="ORF">Goari_018102</name>
</gene>
<dbReference type="GO" id="GO:0008278">
    <property type="term" value="C:cohesin complex"/>
    <property type="evidence" value="ECO:0007669"/>
    <property type="project" value="InterPro"/>
</dbReference>
<dbReference type="PANTHER" id="PTHR12585">
    <property type="entry name" value="SCC1 / RAD21 FAMILY MEMBER"/>
    <property type="match status" value="1"/>
</dbReference>
<accession>A0A7J8WPM2</accession>
<dbReference type="GO" id="GO:1990414">
    <property type="term" value="P:replication-born double-strand break repair via sister chromatid exchange"/>
    <property type="evidence" value="ECO:0007669"/>
    <property type="project" value="TreeGrafter"/>
</dbReference>
<dbReference type="Pfam" id="PF04824">
    <property type="entry name" value="Rad21_Rec8"/>
    <property type="match status" value="1"/>
</dbReference>
<dbReference type="InterPro" id="IPR006909">
    <property type="entry name" value="Rad21/Rec8_C_eu"/>
</dbReference>
<name>A0A7J8WPM2_GOSAI</name>
<dbReference type="Proteomes" id="UP000593577">
    <property type="component" value="Unassembled WGS sequence"/>
</dbReference>
<dbReference type="GO" id="GO:0007062">
    <property type="term" value="P:sister chromatid cohesion"/>
    <property type="evidence" value="ECO:0007669"/>
    <property type="project" value="InterPro"/>
</dbReference>
<proteinExistence type="predicted"/>
<evidence type="ECO:0000313" key="3">
    <source>
        <dbReference type="Proteomes" id="UP000593577"/>
    </source>
</evidence>
<reference evidence="2 3" key="1">
    <citation type="journal article" date="2019" name="Genome Biol. Evol.">
        <title>Insights into the evolution of the New World diploid cottons (Gossypium, subgenus Houzingenia) based on genome sequencing.</title>
        <authorList>
            <person name="Grover C.E."/>
            <person name="Arick M.A. 2nd"/>
            <person name="Thrash A."/>
            <person name="Conover J.L."/>
            <person name="Sanders W.S."/>
            <person name="Peterson D.G."/>
            <person name="Frelichowski J.E."/>
            <person name="Scheffler J.A."/>
            <person name="Scheffler B.E."/>
            <person name="Wendel J.F."/>
        </authorList>
    </citation>
    <scope>NUCLEOTIDE SEQUENCE [LARGE SCALE GENOMIC DNA]</scope>
    <source>
        <strain evidence="2">185</strain>
        <tissue evidence="2">Leaf</tissue>
    </source>
</reference>
<dbReference type="GO" id="GO:0003682">
    <property type="term" value="F:chromatin binding"/>
    <property type="evidence" value="ECO:0007669"/>
    <property type="project" value="TreeGrafter"/>
</dbReference>
<dbReference type="EMBL" id="JABFAA010000002">
    <property type="protein sequence ID" value="MBA0676634.1"/>
    <property type="molecule type" value="Genomic_DNA"/>
</dbReference>
<feature type="domain" description="Rad21/Rec8-like protein C-terminal eukaryotic" evidence="1">
    <location>
        <begin position="39"/>
        <end position="64"/>
    </location>
</feature>
<evidence type="ECO:0000259" key="1">
    <source>
        <dbReference type="Pfam" id="PF04824"/>
    </source>
</evidence>
<comment type="caution">
    <text evidence="2">The sequence shown here is derived from an EMBL/GenBank/DDBJ whole genome shotgun (WGS) entry which is preliminary data.</text>
</comment>
<dbReference type="PANTHER" id="PTHR12585:SF69">
    <property type="entry name" value="FI11703P"/>
    <property type="match status" value="1"/>
</dbReference>
<evidence type="ECO:0000313" key="2">
    <source>
        <dbReference type="EMBL" id="MBA0676634.1"/>
    </source>
</evidence>
<protein>
    <recommendedName>
        <fullName evidence="1">Rad21/Rec8-like protein C-terminal eukaryotic domain-containing protein</fullName>
    </recommendedName>
</protein>
<keyword evidence="3" id="KW-1185">Reference proteome</keyword>
<organism evidence="2 3">
    <name type="scientific">Gossypium aridum</name>
    <name type="common">American cotton</name>
    <name type="synonym">Erioxylum aridum</name>
    <dbReference type="NCBI Taxonomy" id="34290"/>
    <lineage>
        <taxon>Eukaryota</taxon>
        <taxon>Viridiplantae</taxon>
        <taxon>Streptophyta</taxon>
        <taxon>Embryophyta</taxon>
        <taxon>Tracheophyta</taxon>
        <taxon>Spermatophyta</taxon>
        <taxon>Magnoliopsida</taxon>
        <taxon>eudicotyledons</taxon>
        <taxon>Gunneridae</taxon>
        <taxon>Pentapetalae</taxon>
        <taxon>rosids</taxon>
        <taxon>malvids</taxon>
        <taxon>Malvales</taxon>
        <taxon>Malvaceae</taxon>
        <taxon>Malvoideae</taxon>
        <taxon>Gossypium</taxon>
    </lineage>
</organism>